<evidence type="ECO:0008006" key="6">
    <source>
        <dbReference type="Google" id="ProtNLM"/>
    </source>
</evidence>
<dbReference type="AlphaFoldDB" id="A0A7S3ZNR8"/>
<dbReference type="Proteomes" id="UP000789595">
    <property type="component" value="Unassembled WGS sequence"/>
</dbReference>
<dbReference type="OrthoDB" id="429012at2759"/>
<dbReference type="EMBL" id="HBIW01005102">
    <property type="protein sequence ID" value="CAE0688744.1"/>
    <property type="molecule type" value="Transcribed_RNA"/>
</dbReference>
<evidence type="ECO:0000259" key="1">
    <source>
        <dbReference type="Pfam" id="PF22052"/>
    </source>
</evidence>
<protein>
    <recommendedName>
        <fullName evidence="6">Monogalactosyldiacylglycerol synthase</fullName>
    </recommendedName>
</protein>
<feature type="domain" description="DUF6938" evidence="2">
    <location>
        <begin position="289"/>
        <end position="517"/>
    </location>
</feature>
<dbReference type="InterPro" id="IPR054218">
    <property type="entry name" value="DUF6938"/>
</dbReference>
<gene>
    <name evidence="3" type="ORF">PCAL00307_LOCUS4178</name>
    <name evidence="4" type="ORF">PECAL_3P17200</name>
</gene>
<proteinExistence type="predicted"/>
<reference evidence="4" key="2">
    <citation type="submission" date="2021-11" db="EMBL/GenBank/DDBJ databases">
        <authorList>
            <consortium name="Genoscope - CEA"/>
            <person name="William W."/>
        </authorList>
    </citation>
    <scope>NUCLEOTIDE SEQUENCE</scope>
</reference>
<evidence type="ECO:0000259" key="2">
    <source>
        <dbReference type="Pfam" id="PF22053"/>
    </source>
</evidence>
<accession>A0A7S3ZNR8</accession>
<organism evidence="3">
    <name type="scientific">Pelagomonas calceolata</name>
    <dbReference type="NCBI Taxonomy" id="35677"/>
    <lineage>
        <taxon>Eukaryota</taxon>
        <taxon>Sar</taxon>
        <taxon>Stramenopiles</taxon>
        <taxon>Ochrophyta</taxon>
        <taxon>Pelagophyceae</taxon>
        <taxon>Pelagomonadales</taxon>
        <taxon>Pelagomonadaceae</taxon>
        <taxon>Pelagomonas</taxon>
    </lineage>
</organism>
<feature type="domain" description="DUF6937" evidence="1">
    <location>
        <begin position="112"/>
        <end position="272"/>
    </location>
</feature>
<evidence type="ECO:0000313" key="5">
    <source>
        <dbReference type="Proteomes" id="UP000789595"/>
    </source>
</evidence>
<evidence type="ECO:0000313" key="4">
    <source>
        <dbReference type="EMBL" id="CAH0371768.1"/>
    </source>
</evidence>
<evidence type="ECO:0000313" key="3">
    <source>
        <dbReference type="EMBL" id="CAE0688744.1"/>
    </source>
</evidence>
<dbReference type="EMBL" id="CAKKNE010000003">
    <property type="protein sequence ID" value="CAH0371768.1"/>
    <property type="molecule type" value="Genomic_DNA"/>
</dbReference>
<keyword evidence="5" id="KW-1185">Reference proteome</keyword>
<dbReference type="Pfam" id="PF22052">
    <property type="entry name" value="DUF6937"/>
    <property type="match status" value="1"/>
</dbReference>
<reference evidence="3" key="1">
    <citation type="submission" date="2021-01" db="EMBL/GenBank/DDBJ databases">
        <authorList>
            <person name="Corre E."/>
            <person name="Pelletier E."/>
            <person name="Niang G."/>
            <person name="Scheremetjew M."/>
            <person name="Finn R."/>
            <person name="Kale V."/>
            <person name="Holt S."/>
            <person name="Cochrane G."/>
            <person name="Meng A."/>
            <person name="Brown T."/>
            <person name="Cohen L."/>
        </authorList>
    </citation>
    <scope>NUCLEOTIDE SEQUENCE</scope>
    <source>
        <strain evidence="3">CCMP1756</strain>
    </source>
</reference>
<dbReference type="InterPro" id="IPR054217">
    <property type="entry name" value="DUF6937"/>
</dbReference>
<name>A0A7S3ZNR8_9STRA</name>
<dbReference type="Pfam" id="PF22053">
    <property type="entry name" value="DUF6938"/>
    <property type="match status" value="1"/>
</dbReference>
<sequence>MGLVKTVAVLLSTACAVAVAVGAAAAFYFKDQIETEYDALLKPLAHLNIDAFTGGPASFPRKLQVVATERLTGASEFPIEASLEKTVSLGWTPSPHVEGLRVTTAGDGIDEPDAKALVVGTIRMGFGHQRIAYAASSWAVAAKKHVYFHDLLSIESAEARLVHDTDKLYRKSSKLATEVGGPFELIHGFLTSSGDATSLRSTALVGARLAPLMKGLPRGAPVIATHTLVALAAAAAGMDNVVNLVIDNHPQWFVVAPTALNLVQGPRNYYGFLKKFEEGDYLREGGSLIKLAGHWIPKHLVDNIPRDCDARMKRAKAREPRRVLVPVGGAGAQKKFITELTERVAPLCKSGTVKLVLNAGDHADLRASLLETLAALGFAAGGDLKVIGDHAGVVALQRSQDFAPVTLLAFSDYFAAVAATDLLVPVVDVLACKPSELAFYPVPKLMIRRVGDHEAFSASRANELGDGTEEARTVADAGRYLDLFVAGAEPLVTMNAMIKRHAAWGAYGGCERALELAAAPARGA</sequence>